<dbReference type="SUPFAM" id="SSF56601">
    <property type="entry name" value="beta-lactamase/transpeptidase-like"/>
    <property type="match status" value="1"/>
</dbReference>
<keyword evidence="4" id="KW-1185">Reference proteome</keyword>
<dbReference type="AlphaFoldDB" id="A0A1B1UNU2"/>
<evidence type="ECO:0000259" key="2">
    <source>
        <dbReference type="Pfam" id="PF00144"/>
    </source>
</evidence>
<dbReference type="PANTHER" id="PTHR43283:SF7">
    <property type="entry name" value="BETA-LACTAMASE-RELATED DOMAIN-CONTAINING PROTEIN"/>
    <property type="match status" value="1"/>
</dbReference>
<dbReference type="STRING" id="1274631.LMTR13_34375"/>
<reference evidence="3 4" key="1">
    <citation type="submission" date="2016-07" db="EMBL/GenBank/DDBJ databases">
        <title>Complete genome sequence of Bradyrhizobium icense LMTR 13T, a potential inoculant strain isolated from lima bean (Phaseolus lunatus) in Peru.</title>
        <authorList>
            <person name="Ormeno-Orrillo E."/>
            <person name="Duran D."/>
            <person name="Rogel M.A."/>
            <person name="Rey L."/>
            <person name="Imperial J."/>
            <person name="Ruiz-Argueso T."/>
            <person name="Martinez-Romero E."/>
        </authorList>
    </citation>
    <scope>NUCLEOTIDE SEQUENCE [LARGE SCALE GENOMIC DNA]</scope>
    <source>
        <strain evidence="3 4">LMTR 13</strain>
    </source>
</reference>
<gene>
    <name evidence="3" type="ORF">LMTR13_34375</name>
</gene>
<sequence>MREVGRKFRHLGFAAVVALATSGASAQPREFSTGQRNLACGSPASIGDGWPTATPESVGLDGPRLCGIAARLVATNANVHAVVIVRRGKLVFEQYFPGYDEPWGLGGGRRDFDATTKHDMRSVSKSVISLLVGIAIDRDLIKNADEPVVKFFPDYSAVKSPGWDNITLRHLLTMSSGIQWDENRAWKDPANDEPHLGSDDDPFRYVLSKPIATPPDTMWNYNGGGTELLGNILERVSGKSLDEFAREALFAPLGISDWEWMKYRNEHIASAAGLRLRPRDAAKIGQLVLNKGARAGRQIVSAKWVEQSITPRFQAIGYFGGLFYYGQQWWMGRTLTGDKDVKWIAAVGLGGQRIFIVPELDLVVVTTSGLYSSPRQGQAALDILANFIIPSVRDNNAR</sequence>
<dbReference type="Proteomes" id="UP000092839">
    <property type="component" value="Chromosome"/>
</dbReference>
<dbReference type="InterPro" id="IPR012338">
    <property type="entry name" value="Beta-lactam/transpept-like"/>
</dbReference>
<dbReference type="InterPro" id="IPR050789">
    <property type="entry name" value="Diverse_Enzym_Activities"/>
</dbReference>
<dbReference type="GO" id="GO:0016787">
    <property type="term" value="F:hydrolase activity"/>
    <property type="evidence" value="ECO:0007669"/>
    <property type="project" value="UniProtKB-KW"/>
</dbReference>
<accession>A0A1B1UNU2</accession>
<name>A0A1B1UNU2_9BRAD</name>
<feature type="domain" description="Beta-lactamase-related" evidence="2">
    <location>
        <begin position="81"/>
        <end position="374"/>
    </location>
</feature>
<dbReference type="EMBL" id="CP016428">
    <property type="protein sequence ID" value="ANW04470.1"/>
    <property type="molecule type" value="Genomic_DNA"/>
</dbReference>
<evidence type="ECO:0000313" key="3">
    <source>
        <dbReference type="EMBL" id="ANW04470.1"/>
    </source>
</evidence>
<keyword evidence="1" id="KW-0732">Signal</keyword>
<dbReference type="PANTHER" id="PTHR43283">
    <property type="entry name" value="BETA-LACTAMASE-RELATED"/>
    <property type="match status" value="1"/>
</dbReference>
<dbReference type="OrthoDB" id="9814204at2"/>
<keyword evidence="3" id="KW-0378">Hydrolase</keyword>
<feature type="chain" id="PRO_5008530720" evidence="1">
    <location>
        <begin position="27"/>
        <end position="398"/>
    </location>
</feature>
<feature type="signal peptide" evidence="1">
    <location>
        <begin position="1"/>
        <end position="26"/>
    </location>
</feature>
<evidence type="ECO:0000256" key="1">
    <source>
        <dbReference type="SAM" id="SignalP"/>
    </source>
</evidence>
<dbReference type="InterPro" id="IPR001466">
    <property type="entry name" value="Beta-lactam-related"/>
</dbReference>
<organism evidence="3 4">
    <name type="scientific">Bradyrhizobium icense</name>
    <dbReference type="NCBI Taxonomy" id="1274631"/>
    <lineage>
        <taxon>Bacteria</taxon>
        <taxon>Pseudomonadati</taxon>
        <taxon>Pseudomonadota</taxon>
        <taxon>Alphaproteobacteria</taxon>
        <taxon>Hyphomicrobiales</taxon>
        <taxon>Nitrobacteraceae</taxon>
        <taxon>Bradyrhizobium</taxon>
    </lineage>
</organism>
<dbReference type="KEGG" id="bic:LMTR13_34375"/>
<protein>
    <submittedName>
        <fullName evidence="3">Serine hydrolase</fullName>
    </submittedName>
</protein>
<dbReference type="RefSeq" id="WP_065731616.1">
    <property type="nucleotide sequence ID" value="NZ_CP016428.1"/>
</dbReference>
<evidence type="ECO:0000313" key="4">
    <source>
        <dbReference type="Proteomes" id="UP000092839"/>
    </source>
</evidence>
<dbReference type="Gene3D" id="3.40.710.10">
    <property type="entry name" value="DD-peptidase/beta-lactamase superfamily"/>
    <property type="match status" value="1"/>
</dbReference>
<proteinExistence type="predicted"/>
<dbReference type="Pfam" id="PF00144">
    <property type="entry name" value="Beta-lactamase"/>
    <property type="match status" value="1"/>
</dbReference>